<gene>
    <name evidence="5" type="ORF">QR680_006364</name>
</gene>
<dbReference type="AlphaFoldDB" id="A0AA39HXE5"/>
<evidence type="ECO:0000256" key="3">
    <source>
        <dbReference type="SAM" id="MobiDB-lite"/>
    </source>
</evidence>
<dbReference type="PROSITE" id="PS00813">
    <property type="entry name" value="IF4E"/>
    <property type="match status" value="1"/>
</dbReference>
<comment type="caution">
    <text evidence="5">The sequence shown here is derived from an EMBL/GenBank/DDBJ whole genome shotgun (WGS) entry which is preliminary data.</text>
</comment>
<dbReference type="SUPFAM" id="SSF55418">
    <property type="entry name" value="eIF4e-like"/>
    <property type="match status" value="1"/>
</dbReference>
<dbReference type="Pfam" id="PF01652">
    <property type="entry name" value="IF4E"/>
    <property type="match status" value="1"/>
</dbReference>
<keyword evidence="4" id="KW-1133">Transmembrane helix</keyword>
<feature type="compositionally biased region" description="Basic residues" evidence="3">
    <location>
        <begin position="105"/>
        <end position="135"/>
    </location>
</feature>
<comment type="similarity">
    <text evidence="2">Belongs to the eukaryotic initiation factor 4E family.</text>
</comment>
<dbReference type="GO" id="GO:0000340">
    <property type="term" value="F:RNA 7-methylguanosine cap binding"/>
    <property type="evidence" value="ECO:0007669"/>
    <property type="project" value="TreeGrafter"/>
</dbReference>
<protein>
    <recommendedName>
        <fullName evidence="1">eIF-4F 25 kDa subunit</fullName>
    </recommendedName>
</protein>
<evidence type="ECO:0000313" key="6">
    <source>
        <dbReference type="Proteomes" id="UP001175271"/>
    </source>
</evidence>
<evidence type="ECO:0000256" key="2">
    <source>
        <dbReference type="RuleBase" id="RU004374"/>
    </source>
</evidence>
<dbReference type="Gene3D" id="3.30.760.10">
    <property type="entry name" value="RNA Cap, Translation Initiation Factor Eif4e"/>
    <property type="match status" value="1"/>
</dbReference>
<dbReference type="InterPro" id="IPR001040">
    <property type="entry name" value="TIF_eIF_4E"/>
</dbReference>
<dbReference type="InterPro" id="IPR023398">
    <property type="entry name" value="TIF_eIF4e-like"/>
</dbReference>
<feature type="transmembrane region" description="Helical" evidence="4">
    <location>
        <begin position="6"/>
        <end position="26"/>
    </location>
</feature>
<accession>A0AA39HXE5</accession>
<keyword evidence="2" id="KW-0396">Initiation factor</keyword>
<proteinExistence type="inferred from homology"/>
<reference evidence="5" key="1">
    <citation type="submission" date="2023-06" db="EMBL/GenBank/DDBJ databases">
        <title>Genomic analysis of the entomopathogenic nematode Steinernema hermaphroditum.</title>
        <authorList>
            <person name="Schwarz E.M."/>
            <person name="Heppert J.K."/>
            <person name="Baniya A."/>
            <person name="Schwartz H.T."/>
            <person name="Tan C.-H."/>
            <person name="Antoshechkin I."/>
            <person name="Sternberg P.W."/>
            <person name="Goodrich-Blair H."/>
            <person name="Dillman A.R."/>
        </authorList>
    </citation>
    <scope>NUCLEOTIDE SEQUENCE</scope>
    <source>
        <strain evidence="5">PS9179</strain>
        <tissue evidence="5">Whole animal</tissue>
    </source>
</reference>
<dbReference type="GO" id="GO:0003743">
    <property type="term" value="F:translation initiation factor activity"/>
    <property type="evidence" value="ECO:0007669"/>
    <property type="project" value="UniProtKB-KW"/>
</dbReference>
<keyword evidence="2" id="KW-0694">RNA-binding</keyword>
<dbReference type="Proteomes" id="UP001175271">
    <property type="component" value="Unassembled WGS sequence"/>
</dbReference>
<dbReference type="GO" id="GO:0016281">
    <property type="term" value="C:eukaryotic translation initiation factor 4F complex"/>
    <property type="evidence" value="ECO:0007669"/>
    <property type="project" value="TreeGrafter"/>
</dbReference>
<evidence type="ECO:0000313" key="5">
    <source>
        <dbReference type="EMBL" id="KAK0412708.1"/>
    </source>
</evidence>
<sequence>MLSTIHVVMIPAILLVLFLFVFLFGFRFRKQADRARSEHATSDDVKANAHQQEKTDLFDANMPIISDLLSNNGDVCCVEHEQEKPSDLSLMFLANARVMDFTSPRSRHCGRNRDNRRRSSSFSVKRAKPTGHRSSKTSSCRWVFWRLMGSEKMTELEWKAALRRVGDVSNISDFWQIYGHHPRPSDLPCGHDYNLFKEGIVPMWEDASNAKGGRWLIYIPKSRRTDVLDRWWRKLASAVMGKPFADCIEHICGVVVKVRKGSEKITVWTRDADNKEVNMHIARIIKKTLDIPVHKTLFYIAHNFPGPTSRPELMYTL</sequence>
<name>A0AA39HXE5_9BILA</name>
<dbReference type="EMBL" id="JAUCMV010000003">
    <property type="protein sequence ID" value="KAK0412708.1"/>
    <property type="molecule type" value="Genomic_DNA"/>
</dbReference>
<keyword evidence="6" id="KW-1185">Reference proteome</keyword>
<keyword evidence="4" id="KW-0472">Membrane</keyword>
<dbReference type="InterPro" id="IPR019770">
    <property type="entry name" value="TIF_eIF_4E_CS"/>
</dbReference>
<organism evidence="5 6">
    <name type="scientific">Steinernema hermaphroditum</name>
    <dbReference type="NCBI Taxonomy" id="289476"/>
    <lineage>
        <taxon>Eukaryota</taxon>
        <taxon>Metazoa</taxon>
        <taxon>Ecdysozoa</taxon>
        <taxon>Nematoda</taxon>
        <taxon>Chromadorea</taxon>
        <taxon>Rhabditida</taxon>
        <taxon>Tylenchina</taxon>
        <taxon>Panagrolaimomorpha</taxon>
        <taxon>Strongyloidoidea</taxon>
        <taxon>Steinernematidae</taxon>
        <taxon>Steinernema</taxon>
    </lineage>
</organism>
<keyword evidence="4" id="KW-0812">Transmembrane</keyword>
<feature type="region of interest" description="Disordered" evidence="3">
    <location>
        <begin position="105"/>
        <end position="136"/>
    </location>
</feature>
<evidence type="ECO:0000256" key="4">
    <source>
        <dbReference type="SAM" id="Phobius"/>
    </source>
</evidence>
<evidence type="ECO:0000256" key="1">
    <source>
        <dbReference type="ARBA" id="ARBA00032656"/>
    </source>
</evidence>
<keyword evidence="2" id="KW-0648">Protein biosynthesis</keyword>
<dbReference type="PANTHER" id="PTHR11960">
    <property type="entry name" value="EUKARYOTIC TRANSLATION INITIATION FACTOR 4E RELATED"/>
    <property type="match status" value="1"/>
</dbReference>